<dbReference type="KEGG" id="msaa:QYS49_11975"/>
<accession>A0AA49JH26</accession>
<protein>
    <submittedName>
        <fullName evidence="1">Uncharacterized protein</fullName>
    </submittedName>
</protein>
<keyword evidence="2" id="KW-1185">Reference proteome</keyword>
<dbReference type="EMBL" id="CP129971">
    <property type="protein sequence ID" value="WKK77738.1"/>
    <property type="molecule type" value="Genomic_DNA"/>
</dbReference>
<proteinExistence type="predicted"/>
<dbReference type="RefSeq" id="WP_308349373.1">
    <property type="nucleotide sequence ID" value="NZ_CP129971.1"/>
</dbReference>
<name>A0AA49JH26_9BACT</name>
<evidence type="ECO:0000313" key="2">
    <source>
        <dbReference type="Proteomes" id="UP001230496"/>
    </source>
</evidence>
<reference evidence="1 2" key="1">
    <citation type="submission" date="2023-08" db="EMBL/GenBank/DDBJ databases">
        <title>Comparative genomics and taxonomic characterization of three novel marine species of genus Marivirga.</title>
        <authorList>
            <person name="Muhammad N."/>
            <person name="Kim S.-G."/>
        </authorList>
    </citation>
    <scope>NUCLEOTIDE SEQUENCE [LARGE SCALE GENOMIC DNA]</scope>
    <source>
        <strain evidence="1 2">BDSF4-3</strain>
    </source>
</reference>
<gene>
    <name evidence="1" type="ORF">QYS49_11975</name>
</gene>
<organism evidence="1 2">
    <name type="scientific">Marivirga salinarum</name>
    <dbReference type="NCBI Taxonomy" id="3059078"/>
    <lineage>
        <taxon>Bacteria</taxon>
        <taxon>Pseudomonadati</taxon>
        <taxon>Bacteroidota</taxon>
        <taxon>Cytophagia</taxon>
        <taxon>Cytophagales</taxon>
        <taxon>Marivirgaceae</taxon>
        <taxon>Marivirga</taxon>
    </lineage>
</organism>
<dbReference type="Proteomes" id="UP001230496">
    <property type="component" value="Chromosome"/>
</dbReference>
<evidence type="ECO:0000313" key="1">
    <source>
        <dbReference type="EMBL" id="WKK77738.1"/>
    </source>
</evidence>
<dbReference type="AlphaFoldDB" id="A0AA49JH26"/>
<sequence length="65" mass="7340">MSKETHKYIIGVGFSIEPSAIQNEKLQNKLDGVIVEHDDDTLYKTVDFIPTFTPRIGDGFTIQLD</sequence>